<evidence type="ECO:0000256" key="1">
    <source>
        <dbReference type="SAM" id="SignalP"/>
    </source>
</evidence>
<protein>
    <submittedName>
        <fullName evidence="3">Secreted protein</fullName>
    </submittedName>
</protein>
<accession>A0A1I7Y231</accession>
<keyword evidence="1" id="KW-0732">Signal</keyword>
<dbReference type="AlphaFoldDB" id="A0A1I7Y231"/>
<proteinExistence type="predicted"/>
<name>A0A1I7Y231_9BILA</name>
<feature type="chain" id="PRO_5009311623" evidence="1">
    <location>
        <begin position="19"/>
        <end position="72"/>
    </location>
</feature>
<reference evidence="3" key="1">
    <citation type="submission" date="2016-11" db="UniProtKB">
        <authorList>
            <consortium name="WormBaseParasite"/>
        </authorList>
    </citation>
    <scope>IDENTIFICATION</scope>
</reference>
<dbReference type="Proteomes" id="UP000095287">
    <property type="component" value="Unplaced"/>
</dbReference>
<dbReference type="WBParaSite" id="L893_g11652.t1">
    <property type="protein sequence ID" value="L893_g11652.t1"/>
    <property type="gene ID" value="L893_g11652"/>
</dbReference>
<feature type="signal peptide" evidence="1">
    <location>
        <begin position="1"/>
        <end position="18"/>
    </location>
</feature>
<sequence length="72" mass="8489">MFKIALFFLLLAFPATFGIPPDSTVQKDASERVCYWSECYDREKHNCVEGFRATDSELCSDMDRYRLHCCYF</sequence>
<evidence type="ECO:0000313" key="3">
    <source>
        <dbReference type="WBParaSite" id="L893_g11652.t1"/>
    </source>
</evidence>
<organism evidence="2 3">
    <name type="scientific">Steinernema glaseri</name>
    <dbReference type="NCBI Taxonomy" id="37863"/>
    <lineage>
        <taxon>Eukaryota</taxon>
        <taxon>Metazoa</taxon>
        <taxon>Ecdysozoa</taxon>
        <taxon>Nematoda</taxon>
        <taxon>Chromadorea</taxon>
        <taxon>Rhabditida</taxon>
        <taxon>Tylenchina</taxon>
        <taxon>Panagrolaimomorpha</taxon>
        <taxon>Strongyloidoidea</taxon>
        <taxon>Steinernematidae</taxon>
        <taxon>Steinernema</taxon>
    </lineage>
</organism>
<evidence type="ECO:0000313" key="2">
    <source>
        <dbReference type="Proteomes" id="UP000095287"/>
    </source>
</evidence>
<keyword evidence="2" id="KW-1185">Reference proteome</keyword>